<proteinExistence type="predicted"/>
<evidence type="ECO:0000313" key="15">
    <source>
        <dbReference type="EnsemblPlants" id="AUR62016684-RA:cds"/>
    </source>
</evidence>
<sequence length="932" mass="106125">MDDSISEADCDYYSHNSSDDDDDLEFDDIKTDHQCHSLPSCQVITSDSLLAAQWDVLQRVMDLLMVGVHHARTLLIHYHWDVDKLVTVFVEKGKDHLFAEAGVKMVKCPDLGTYLSPSSTLFCNVCMEDVRYNETTQMDCQHTFCNNCWTEHFIMQIREGHSRRIKCMSHKCNTICDESVIRNLVSKRDQDLAKKFDRFLLESYIEENKLVKWCPSVPHCGNAIRVEGDVLCEVGCTCGLQFCFSCLSEAHSPCSCLMWELWTKKWKDESMNLNWIKINTKNCPSCHKPVEKNGGCNIVRCLCGKPFCWVCMQARSYNHACGRYVDPDDSVELRRKTLYRYRHYYERFKAHRDSLNLETELEKTVRMKISFCEEETGLREFNWLEKGMCVLFRSRRALSYSYAFAFYMFGDELFKNDLSKREKKIKQNLFEDQQQQFEANVEKLSRLIEEPLDKYSVDEEVKAIRSKVIILSNVVGKCCKSMYDCIENDLLGCLRCNIHNIAPYRSDGVEKASEFSASLSNMGSQGIPSEEEINGVVNDGGTEVLQQASGNTAADSVVDGAEVLDNASVTELNDQESKMMLQLSLLYLLLNNYAEVKAKALVVKSTDKHFEGKVGVKKRSRNLVKDEDVDVKPKARKAKTSTTLSESVIELKPSTRASTLKEGADAEVVEVVDIEKGPSGVAELMKLIAENKKQRRAVYDIGFGSLFSIKMTEFPREMIQWLCKCFVPSSRMFVMPSGEKFQLTAADVHDVFGIPMGSLPIPILARGDNDLKVAWRKKYGNAKSVITVNQLEQLLKSDVGMQSGNSEFKKCFLMFAMITLLTPTTNRLADLKLVLALEDVSMIAKYNWCQYVLDDLADKLNGYKPKQSYIVGCVLLLQISYFHRLQFRGIACPTSLPLIKHWSNSDIRQRLANECSVYGVGELDKDTYPITE</sequence>
<comment type="function">
    <text evidence="3">Might act as an E3 ubiquitin-protein ligase, or as part of E3 complex, which accepts ubiquitin from specific E2 ubiquitin-conjugating enzymes and then transfers it to substrates.</text>
</comment>
<reference evidence="15" key="2">
    <citation type="submission" date="2021-03" db="UniProtKB">
        <authorList>
            <consortium name="EnsemblPlants"/>
        </authorList>
    </citation>
    <scope>IDENTIFICATION</scope>
</reference>
<dbReference type="InterPro" id="IPR045840">
    <property type="entry name" value="Ariadne"/>
</dbReference>
<evidence type="ECO:0000256" key="5">
    <source>
        <dbReference type="ARBA" id="ARBA00012251"/>
    </source>
</evidence>
<dbReference type="CDD" id="cd16773">
    <property type="entry name" value="RING-HC_RBR_TRIAD1"/>
    <property type="match status" value="1"/>
</dbReference>
<dbReference type="PANTHER" id="PTHR34835">
    <property type="entry name" value="OS07G0283600 PROTEIN-RELATED"/>
    <property type="match status" value="1"/>
</dbReference>
<evidence type="ECO:0000256" key="6">
    <source>
        <dbReference type="ARBA" id="ARBA00022679"/>
    </source>
</evidence>
<evidence type="ECO:0000259" key="14">
    <source>
        <dbReference type="PROSITE" id="PS51873"/>
    </source>
</evidence>
<name>A0A803LP05_CHEQI</name>
<keyword evidence="6" id="KW-0808">Transferase</keyword>
<dbReference type="Pfam" id="PF01485">
    <property type="entry name" value="IBR"/>
    <property type="match status" value="1"/>
</dbReference>
<dbReference type="InterPro" id="IPR002867">
    <property type="entry name" value="IBR_dom"/>
</dbReference>
<dbReference type="SMART" id="SM00647">
    <property type="entry name" value="IBR"/>
    <property type="match status" value="2"/>
</dbReference>
<dbReference type="CDD" id="cd20346">
    <property type="entry name" value="BRcat_RBR_ANKIB1"/>
    <property type="match status" value="1"/>
</dbReference>
<feature type="domain" description="RING-type" evidence="13">
    <location>
        <begin position="123"/>
        <end position="171"/>
    </location>
</feature>
<evidence type="ECO:0000256" key="1">
    <source>
        <dbReference type="ARBA" id="ARBA00001798"/>
    </source>
</evidence>
<protein>
    <recommendedName>
        <fullName evidence="5">RBR-type E3 ubiquitin transferase</fullName>
        <ecNumber evidence="5">2.3.2.31</ecNumber>
    </recommendedName>
</protein>
<comment type="catalytic activity">
    <reaction evidence="1">
        <text>[E2 ubiquitin-conjugating enzyme]-S-ubiquitinyl-L-cysteine + [acceptor protein]-L-lysine = [E2 ubiquitin-conjugating enzyme]-L-cysteine + [acceptor protein]-N(6)-ubiquitinyl-L-lysine.</text>
        <dbReference type="EC" id="2.3.2.31"/>
    </reaction>
</comment>
<evidence type="ECO:0000256" key="10">
    <source>
        <dbReference type="ARBA" id="ARBA00022786"/>
    </source>
</evidence>
<keyword evidence="11" id="KW-0862">Zinc</keyword>
<dbReference type="Pfam" id="PF26200">
    <property type="entry name" value="Rcat_RNF216"/>
    <property type="match status" value="1"/>
</dbReference>
<evidence type="ECO:0000256" key="7">
    <source>
        <dbReference type="ARBA" id="ARBA00022723"/>
    </source>
</evidence>
<dbReference type="Gramene" id="AUR62016684-RA">
    <property type="protein sequence ID" value="AUR62016684-RA:cds"/>
    <property type="gene ID" value="AUR62016684"/>
</dbReference>
<keyword evidence="16" id="KW-1185">Reference proteome</keyword>
<dbReference type="PROSITE" id="PS50089">
    <property type="entry name" value="ZF_RING_2"/>
    <property type="match status" value="1"/>
</dbReference>
<dbReference type="Pfam" id="PF19422">
    <property type="entry name" value="Ariadne"/>
    <property type="match status" value="1"/>
</dbReference>
<evidence type="ECO:0000256" key="3">
    <source>
        <dbReference type="ARBA" id="ARBA00003976"/>
    </source>
</evidence>
<evidence type="ECO:0000256" key="9">
    <source>
        <dbReference type="ARBA" id="ARBA00022771"/>
    </source>
</evidence>
<evidence type="ECO:0000256" key="4">
    <source>
        <dbReference type="ARBA" id="ARBA00004906"/>
    </source>
</evidence>
<dbReference type="GO" id="GO:0061630">
    <property type="term" value="F:ubiquitin protein ligase activity"/>
    <property type="evidence" value="ECO:0007669"/>
    <property type="project" value="UniProtKB-EC"/>
</dbReference>
<dbReference type="FunFam" id="3.30.40.10:FF:000019">
    <property type="entry name" value="RBR-type E3 ubiquitin transferase"/>
    <property type="match status" value="1"/>
</dbReference>
<dbReference type="PROSITE" id="PS51873">
    <property type="entry name" value="TRIAD"/>
    <property type="match status" value="1"/>
</dbReference>
<dbReference type="EnsemblPlants" id="AUR62016684-RA">
    <property type="protein sequence ID" value="AUR62016684-RA:cds"/>
    <property type="gene ID" value="AUR62016684"/>
</dbReference>
<evidence type="ECO:0000259" key="13">
    <source>
        <dbReference type="PROSITE" id="PS50089"/>
    </source>
</evidence>
<evidence type="ECO:0000313" key="16">
    <source>
        <dbReference type="Proteomes" id="UP000596660"/>
    </source>
</evidence>
<dbReference type="InterPro" id="IPR013083">
    <property type="entry name" value="Znf_RING/FYVE/PHD"/>
</dbReference>
<comment type="cofactor">
    <cofactor evidence="2">
        <name>Zn(2+)</name>
        <dbReference type="ChEBI" id="CHEBI:29105"/>
    </cofactor>
</comment>
<dbReference type="EC" id="2.3.2.31" evidence="5"/>
<keyword evidence="9 12" id="KW-0863">Zinc-finger</keyword>
<keyword evidence="10" id="KW-0833">Ubl conjugation pathway</keyword>
<comment type="pathway">
    <text evidence="4">Protein modification; protein ubiquitination.</text>
</comment>
<dbReference type="Proteomes" id="UP000596660">
    <property type="component" value="Unplaced"/>
</dbReference>
<dbReference type="UniPathway" id="UPA00143"/>
<reference evidence="15" key="1">
    <citation type="journal article" date="2017" name="Nature">
        <title>The genome of Chenopodium quinoa.</title>
        <authorList>
            <person name="Jarvis D.E."/>
            <person name="Ho Y.S."/>
            <person name="Lightfoot D.J."/>
            <person name="Schmoeckel S.M."/>
            <person name="Li B."/>
            <person name="Borm T.J.A."/>
            <person name="Ohyanagi H."/>
            <person name="Mineta K."/>
            <person name="Michell C.T."/>
            <person name="Saber N."/>
            <person name="Kharbatia N.M."/>
            <person name="Rupper R.R."/>
            <person name="Sharp A.R."/>
            <person name="Dally N."/>
            <person name="Boughton B.A."/>
            <person name="Woo Y.H."/>
            <person name="Gao G."/>
            <person name="Schijlen E.G.W.M."/>
            <person name="Guo X."/>
            <person name="Momin A.A."/>
            <person name="Negrao S."/>
            <person name="Al-Babili S."/>
            <person name="Gehring C."/>
            <person name="Roessner U."/>
            <person name="Jung C."/>
            <person name="Murphy K."/>
            <person name="Arold S.T."/>
            <person name="Gojobori T."/>
            <person name="van der Linden C.G."/>
            <person name="van Loo E.N."/>
            <person name="Jellen E.N."/>
            <person name="Maughan P.J."/>
            <person name="Tester M."/>
        </authorList>
    </citation>
    <scope>NUCLEOTIDE SEQUENCE [LARGE SCALE GENOMIC DNA]</scope>
    <source>
        <strain evidence="15">cv. PI 614886</strain>
    </source>
</reference>
<accession>A0A803LP05</accession>
<evidence type="ECO:0000256" key="8">
    <source>
        <dbReference type="ARBA" id="ARBA00022737"/>
    </source>
</evidence>
<organism evidence="15 16">
    <name type="scientific">Chenopodium quinoa</name>
    <name type="common">Quinoa</name>
    <dbReference type="NCBI Taxonomy" id="63459"/>
    <lineage>
        <taxon>Eukaryota</taxon>
        <taxon>Viridiplantae</taxon>
        <taxon>Streptophyta</taxon>
        <taxon>Embryophyta</taxon>
        <taxon>Tracheophyta</taxon>
        <taxon>Spermatophyta</taxon>
        <taxon>Magnoliopsida</taxon>
        <taxon>eudicotyledons</taxon>
        <taxon>Gunneridae</taxon>
        <taxon>Pentapetalae</taxon>
        <taxon>Caryophyllales</taxon>
        <taxon>Chenopodiaceae</taxon>
        <taxon>Chenopodioideae</taxon>
        <taxon>Atripliceae</taxon>
        <taxon>Chenopodium</taxon>
    </lineage>
</organism>
<keyword evidence="7" id="KW-0479">Metal-binding</keyword>
<dbReference type="Gene3D" id="3.30.40.10">
    <property type="entry name" value="Zinc/RING finger domain, C3HC4 (zinc finger)"/>
    <property type="match status" value="1"/>
</dbReference>
<evidence type="ECO:0000256" key="12">
    <source>
        <dbReference type="PROSITE-ProRule" id="PRU00175"/>
    </source>
</evidence>
<dbReference type="SUPFAM" id="SSF57850">
    <property type="entry name" value="RING/U-box"/>
    <property type="match status" value="3"/>
</dbReference>
<dbReference type="GO" id="GO:0008270">
    <property type="term" value="F:zinc ion binding"/>
    <property type="evidence" value="ECO:0007669"/>
    <property type="project" value="UniProtKB-KW"/>
</dbReference>
<keyword evidence="8" id="KW-0677">Repeat</keyword>
<feature type="domain" description="RING-type" evidence="14">
    <location>
        <begin position="119"/>
        <end position="325"/>
    </location>
</feature>
<evidence type="ECO:0000256" key="2">
    <source>
        <dbReference type="ARBA" id="ARBA00001947"/>
    </source>
</evidence>
<dbReference type="AlphaFoldDB" id="A0A803LP05"/>
<dbReference type="PANTHER" id="PTHR34835:SF34">
    <property type="entry name" value="OS08G0555500 PROTEIN"/>
    <property type="match status" value="1"/>
</dbReference>
<dbReference type="InterPro" id="IPR044066">
    <property type="entry name" value="TRIAD_supradom"/>
</dbReference>
<dbReference type="InterPro" id="IPR001841">
    <property type="entry name" value="Znf_RING"/>
</dbReference>
<evidence type="ECO:0000256" key="11">
    <source>
        <dbReference type="ARBA" id="ARBA00022833"/>
    </source>
</evidence>
<dbReference type="Gene3D" id="1.20.120.1750">
    <property type="match status" value="1"/>
</dbReference>
<dbReference type="GO" id="GO:0016567">
    <property type="term" value="P:protein ubiquitination"/>
    <property type="evidence" value="ECO:0007669"/>
    <property type="project" value="UniProtKB-UniPathway"/>
</dbReference>